<accession>A0AAN9BJK9</accession>
<gene>
    <name evidence="2" type="ORF">V1264_017426</name>
</gene>
<evidence type="ECO:0000313" key="3">
    <source>
        <dbReference type="Proteomes" id="UP001374579"/>
    </source>
</evidence>
<name>A0AAN9BJK9_9CAEN</name>
<keyword evidence="1" id="KW-0732">Signal</keyword>
<reference evidence="2 3" key="1">
    <citation type="submission" date="2024-02" db="EMBL/GenBank/DDBJ databases">
        <title>Chromosome-scale genome assembly of the rough periwinkle Littorina saxatilis.</title>
        <authorList>
            <person name="De Jode A."/>
            <person name="Faria R."/>
            <person name="Formenti G."/>
            <person name="Sims Y."/>
            <person name="Smith T.P."/>
            <person name="Tracey A."/>
            <person name="Wood J.M.D."/>
            <person name="Zagrodzka Z.B."/>
            <person name="Johannesson K."/>
            <person name="Butlin R.K."/>
            <person name="Leder E.H."/>
        </authorList>
    </citation>
    <scope>NUCLEOTIDE SEQUENCE [LARGE SCALE GENOMIC DNA]</scope>
    <source>
        <strain evidence="2">Snail1</strain>
        <tissue evidence="2">Muscle</tissue>
    </source>
</reference>
<evidence type="ECO:0000256" key="1">
    <source>
        <dbReference type="SAM" id="SignalP"/>
    </source>
</evidence>
<organism evidence="2 3">
    <name type="scientific">Littorina saxatilis</name>
    <dbReference type="NCBI Taxonomy" id="31220"/>
    <lineage>
        <taxon>Eukaryota</taxon>
        <taxon>Metazoa</taxon>
        <taxon>Spiralia</taxon>
        <taxon>Lophotrochozoa</taxon>
        <taxon>Mollusca</taxon>
        <taxon>Gastropoda</taxon>
        <taxon>Caenogastropoda</taxon>
        <taxon>Littorinimorpha</taxon>
        <taxon>Littorinoidea</taxon>
        <taxon>Littorinidae</taxon>
        <taxon>Littorina</taxon>
    </lineage>
</organism>
<sequence length="299" mass="33142">MRLASLLIAAVHCVGMLAVSRSEQPSCSARPVVEGQPGSVTCTFPVDVTKQKQHVNVLRYDFDGLNFVPELVLKCFWRTNTMNPDCSVADGFDFDRQISNTVTVKIPRATKGRHEGVYACDYAGAAPRRFSVCRLHVKSSRISCSAPAVSLGRPTHVTCEFNSDLSETKNNFYISHGGLGIRSKPEDVVTCNWIKNQAKPFCYTKEGYNFTTESIHERVTVQIPAFEEHHIGRYYCNTVPVERGVNTEHCNLRVEDVTTQKTTTSQGTVKDGSGSGAPCSSWNVSVFIMVLLRFLMECA</sequence>
<proteinExistence type="predicted"/>
<comment type="caution">
    <text evidence="2">The sequence shown here is derived from an EMBL/GenBank/DDBJ whole genome shotgun (WGS) entry which is preliminary data.</text>
</comment>
<feature type="signal peptide" evidence="1">
    <location>
        <begin position="1"/>
        <end position="22"/>
    </location>
</feature>
<protein>
    <recommendedName>
        <fullName evidence="4">Ig-like domain-containing protein</fullName>
    </recommendedName>
</protein>
<evidence type="ECO:0008006" key="4">
    <source>
        <dbReference type="Google" id="ProtNLM"/>
    </source>
</evidence>
<dbReference type="EMBL" id="JBAMIC010000007">
    <property type="protein sequence ID" value="KAK7106134.1"/>
    <property type="molecule type" value="Genomic_DNA"/>
</dbReference>
<dbReference type="Proteomes" id="UP001374579">
    <property type="component" value="Unassembled WGS sequence"/>
</dbReference>
<feature type="chain" id="PRO_5042885887" description="Ig-like domain-containing protein" evidence="1">
    <location>
        <begin position="23"/>
        <end position="299"/>
    </location>
</feature>
<evidence type="ECO:0000313" key="2">
    <source>
        <dbReference type="EMBL" id="KAK7106134.1"/>
    </source>
</evidence>
<dbReference type="AlphaFoldDB" id="A0AAN9BJK9"/>
<keyword evidence="3" id="KW-1185">Reference proteome</keyword>